<evidence type="ECO:0000256" key="12">
    <source>
        <dbReference type="ARBA" id="ARBA00042730"/>
    </source>
</evidence>
<comment type="catalytic activity">
    <reaction evidence="7">
        <text>L-dopachrome = 5,6-dihydroxyindole-2-carboxylate</text>
        <dbReference type="Rhea" id="RHEA:13041"/>
        <dbReference type="ChEBI" id="CHEBI:16875"/>
        <dbReference type="ChEBI" id="CHEBI:57509"/>
        <dbReference type="EC" id="5.3.3.12"/>
    </reaction>
</comment>
<organism evidence="15 16">
    <name type="scientific">Purpureocillium lilacinum</name>
    <name type="common">Paecilomyces lilacinus</name>
    <dbReference type="NCBI Taxonomy" id="33203"/>
    <lineage>
        <taxon>Eukaryota</taxon>
        <taxon>Fungi</taxon>
        <taxon>Dikarya</taxon>
        <taxon>Ascomycota</taxon>
        <taxon>Pezizomycotina</taxon>
        <taxon>Sordariomycetes</taxon>
        <taxon>Hypocreomycetidae</taxon>
        <taxon>Hypocreales</taxon>
        <taxon>Ophiocordycipitaceae</taxon>
        <taxon>Purpureocillium</taxon>
    </lineage>
</organism>
<dbReference type="GO" id="GO:0004167">
    <property type="term" value="F:dopachrome isomerase activity"/>
    <property type="evidence" value="ECO:0007669"/>
    <property type="project" value="UniProtKB-EC"/>
</dbReference>
<dbReference type="Proteomes" id="UP000078240">
    <property type="component" value="Unassembled WGS sequence"/>
</dbReference>
<dbReference type="InterPro" id="IPR014347">
    <property type="entry name" value="Tautomerase/MIF_sf"/>
</dbReference>
<dbReference type="AlphaFoldDB" id="A0A179HA00"/>
<feature type="transmembrane region" description="Helical" evidence="14">
    <location>
        <begin position="85"/>
        <end position="105"/>
    </location>
</feature>
<comment type="subcellular location">
    <subcellularLocation>
        <location evidence="1">Secreted</location>
    </subcellularLocation>
</comment>
<evidence type="ECO:0000256" key="13">
    <source>
        <dbReference type="SAM" id="MobiDB-lite"/>
    </source>
</evidence>
<accession>A0A179HA00</accession>
<evidence type="ECO:0000313" key="16">
    <source>
        <dbReference type="Proteomes" id="UP000078240"/>
    </source>
</evidence>
<evidence type="ECO:0000313" key="15">
    <source>
        <dbReference type="EMBL" id="OAQ87105.1"/>
    </source>
</evidence>
<dbReference type="PANTHER" id="PTHR11954">
    <property type="entry name" value="D-DOPACHROME DECARBOXYLASE"/>
    <property type="match status" value="1"/>
</dbReference>
<dbReference type="SUPFAM" id="SSF55331">
    <property type="entry name" value="Tautomerase/MIF"/>
    <property type="match status" value="1"/>
</dbReference>
<dbReference type="Gene3D" id="3.30.429.10">
    <property type="entry name" value="Macrophage Migration Inhibitory Factor"/>
    <property type="match status" value="1"/>
</dbReference>
<comment type="similarity">
    <text evidence="2">Belongs to the MIF family.</text>
</comment>
<evidence type="ECO:0000256" key="5">
    <source>
        <dbReference type="ARBA" id="ARBA00023235"/>
    </source>
</evidence>
<comment type="catalytic activity">
    <reaction evidence="6">
        <text>3-phenylpyruvate = enol-phenylpyruvate</text>
        <dbReference type="Rhea" id="RHEA:17097"/>
        <dbReference type="ChEBI" id="CHEBI:16815"/>
        <dbReference type="ChEBI" id="CHEBI:18005"/>
        <dbReference type="EC" id="5.3.2.1"/>
    </reaction>
</comment>
<feature type="compositionally biased region" description="Polar residues" evidence="13">
    <location>
        <begin position="242"/>
        <end position="251"/>
    </location>
</feature>
<keyword evidence="5" id="KW-0413">Isomerase</keyword>
<dbReference type="EC" id="5.3.2.1" evidence="9"/>
<feature type="compositionally biased region" description="Pro residues" evidence="13">
    <location>
        <begin position="266"/>
        <end position="278"/>
    </location>
</feature>
<proteinExistence type="inferred from homology"/>
<keyword evidence="3" id="KW-0202">Cytokine</keyword>
<keyword evidence="14" id="KW-0812">Transmembrane</keyword>
<keyword evidence="14" id="KW-1133">Transmembrane helix</keyword>
<evidence type="ECO:0000256" key="4">
    <source>
        <dbReference type="ARBA" id="ARBA00022525"/>
    </source>
</evidence>
<dbReference type="GO" id="GO:0050178">
    <property type="term" value="F:phenylpyruvate tautomerase activity"/>
    <property type="evidence" value="ECO:0007669"/>
    <property type="project" value="UniProtKB-EC"/>
</dbReference>
<name>A0A179HA00_PURLI</name>
<feature type="transmembrane region" description="Helical" evidence="14">
    <location>
        <begin position="117"/>
        <end position="143"/>
    </location>
</feature>
<protein>
    <recommendedName>
        <fullName evidence="12">L-dopachrome isomerase</fullName>
        <ecNumber evidence="9">5.3.2.1</ecNumber>
        <ecNumber evidence="8">5.3.3.12</ecNumber>
    </recommendedName>
    <alternativeName>
        <fullName evidence="10">L-dopachrome tautomerase</fullName>
    </alternativeName>
    <alternativeName>
        <fullName evidence="11">Phenylpyruvate tautomerase</fullName>
    </alternativeName>
</protein>
<dbReference type="InterPro" id="IPR001398">
    <property type="entry name" value="Macrophage_inhib_fac"/>
</dbReference>
<gene>
    <name evidence="15" type="ORF">VFPBJ_01145</name>
</gene>
<comment type="caution">
    <text evidence="15">The sequence shown here is derived from an EMBL/GenBank/DDBJ whole genome shotgun (WGS) entry which is preliminary data.</text>
</comment>
<feature type="region of interest" description="Disordered" evidence="13">
    <location>
        <begin position="473"/>
        <end position="519"/>
    </location>
</feature>
<feature type="transmembrane region" description="Helical" evidence="14">
    <location>
        <begin position="29"/>
        <end position="54"/>
    </location>
</feature>
<evidence type="ECO:0000256" key="14">
    <source>
        <dbReference type="SAM" id="Phobius"/>
    </source>
</evidence>
<feature type="region of interest" description="Disordered" evidence="13">
    <location>
        <begin position="242"/>
        <end position="278"/>
    </location>
</feature>
<evidence type="ECO:0000256" key="2">
    <source>
        <dbReference type="ARBA" id="ARBA00005851"/>
    </source>
</evidence>
<keyword evidence="4" id="KW-0964">Secreted</keyword>
<feature type="compositionally biased region" description="Polar residues" evidence="13">
    <location>
        <begin position="475"/>
        <end position="491"/>
    </location>
</feature>
<dbReference type="PANTHER" id="PTHR11954:SF6">
    <property type="entry name" value="MACROPHAGE MIGRATION INHIBITORY FACTOR"/>
    <property type="match status" value="1"/>
</dbReference>
<evidence type="ECO:0000256" key="1">
    <source>
        <dbReference type="ARBA" id="ARBA00004613"/>
    </source>
</evidence>
<evidence type="ECO:0000256" key="9">
    <source>
        <dbReference type="ARBA" id="ARBA00039086"/>
    </source>
</evidence>
<reference evidence="15 16" key="1">
    <citation type="submission" date="2016-01" db="EMBL/GenBank/DDBJ databases">
        <title>Biosynthesis of antibiotic leucinostatins and their inhibition on Phytophthora in bio-control Purpureocillium lilacinum.</title>
        <authorList>
            <person name="Wang G."/>
            <person name="Liu Z."/>
            <person name="Lin R."/>
            <person name="Li E."/>
            <person name="Mao Z."/>
            <person name="Ling J."/>
            <person name="Yin W."/>
            <person name="Xie B."/>
        </authorList>
    </citation>
    <scope>NUCLEOTIDE SEQUENCE [LARGE SCALE GENOMIC DNA]</scope>
    <source>
        <strain evidence="15">PLBJ-1</strain>
    </source>
</reference>
<dbReference type="EC" id="5.3.3.12" evidence="8"/>
<evidence type="ECO:0000256" key="10">
    <source>
        <dbReference type="ARBA" id="ARBA00041631"/>
    </source>
</evidence>
<feature type="region of interest" description="Disordered" evidence="13">
    <location>
        <begin position="312"/>
        <end position="335"/>
    </location>
</feature>
<dbReference type="GO" id="GO:0005576">
    <property type="term" value="C:extracellular region"/>
    <property type="evidence" value="ECO:0007669"/>
    <property type="project" value="UniProtKB-SubCell"/>
</dbReference>
<dbReference type="Pfam" id="PF01187">
    <property type="entry name" value="MIF"/>
    <property type="match status" value="1"/>
</dbReference>
<keyword evidence="14" id="KW-0472">Membrane</keyword>
<evidence type="ECO:0000256" key="11">
    <source>
        <dbReference type="ARBA" id="ARBA00041912"/>
    </source>
</evidence>
<feature type="compositionally biased region" description="Basic and acidic residues" evidence="13">
    <location>
        <begin position="502"/>
        <end position="519"/>
    </location>
</feature>
<evidence type="ECO:0000256" key="6">
    <source>
        <dbReference type="ARBA" id="ARBA00036735"/>
    </source>
</evidence>
<evidence type="ECO:0000256" key="3">
    <source>
        <dbReference type="ARBA" id="ARBA00022514"/>
    </source>
</evidence>
<dbReference type="EMBL" id="LSBH01000001">
    <property type="protein sequence ID" value="OAQ87105.1"/>
    <property type="molecule type" value="Genomic_DNA"/>
</dbReference>
<feature type="transmembrane region" description="Helical" evidence="14">
    <location>
        <begin position="179"/>
        <end position="204"/>
    </location>
</feature>
<evidence type="ECO:0000256" key="8">
    <source>
        <dbReference type="ARBA" id="ARBA00038932"/>
    </source>
</evidence>
<evidence type="ECO:0000256" key="7">
    <source>
        <dbReference type="ARBA" id="ARBA00036823"/>
    </source>
</evidence>
<sequence length="519" mass="55753">MSSSLKNEVTVSDFDGDGRDLRTRVKARIVGVIHALRVAMTLLALLSGITILGLSANSLAVYKNTHVPDDYLLALWPHQFDLRPTTALIAGSAIVIVANAVSLLASKTTSVRNRVGAHSSVSLAAPVIGFIAALVAMSLFYAVNASTTVDTVQSWTCRWKQVGMSMQPHFGSLCRQSEAALVLAILLVPLELCVLVTACFQMLLERKFSTLGLGLKYHSTGSEQGVSGIIRISAAGSTMIRTGTPVHSRSASPAVMGVPLSRKPLPRNPPARPPPPPSISLMEWRIGTDLSRPSLEPLVEREANRFITEPRIPQIGDATGPSRQASPLAHKASGSPKDQIRAQAIVLAEVRTNVMVTNEYTFITELSTHLSIRYGRPVTSIVVTLQHSICMLFGGSFEPAYTITVSALPGQMQMTSNKRNVALLQAHLFQALRVPPKRGFVRFAPVTDDCSGWGGKTVAGQIAEAMGTAVKASRQGVSTKESSSAIPTSRPTEPAEAAAAQEKAEKRTLVEKLFRRNRK</sequence>